<evidence type="ECO:0000313" key="6">
    <source>
        <dbReference type="Proteomes" id="UP001163878"/>
    </source>
</evidence>
<feature type="compositionally biased region" description="Pro residues" evidence="3">
    <location>
        <begin position="308"/>
        <end position="317"/>
    </location>
</feature>
<feature type="region of interest" description="Disordered" evidence="3">
    <location>
        <begin position="294"/>
        <end position="317"/>
    </location>
</feature>
<keyword evidence="6" id="KW-1185">Reference proteome</keyword>
<name>A0ABY6IDG7_STRPE</name>
<feature type="domain" description="Putative zinc-finger" evidence="4">
    <location>
        <begin position="15"/>
        <end position="43"/>
    </location>
</feature>
<feature type="region of interest" description="Disordered" evidence="3">
    <location>
        <begin position="184"/>
        <end position="245"/>
    </location>
</feature>
<evidence type="ECO:0000256" key="2">
    <source>
        <dbReference type="ARBA" id="ARBA00023163"/>
    </source>
</evidence>
<protein>
    <submittedName>
        <fullName evidence="5">Zf-HC2 domain-containing protein</fullName>
    </submittedName>
</protein>
<dbReference type="RefSeq" id="WP_264247033.1">
    <property type="nucleotide sequence ID" value="NZ_CP107567.1"/>
</dbReference>
<dbReference type="Gene3D" id="1.10.10.1320">
    <property type="entry name" value="Anti-sigma factor, zinc-finger domain"/>
    <property type="match status" value="1"/>
</dbReference>
<evidence type="ECO:0000256" key="1">
    <source>
        <dbReference type="ARBA" id="ARBA00023015"/>
    </source>
</evidence>
<sequence length="317" mass="31624">MSGTGPTPAEQHLGDRLAALVDGELEHDARDRVLAHLATCPRCKAEADAQRRLKNVFAQSAPPPLSEGLLARLQGLPAAPAAGDDDEPGPFGGGRVAGGVFGGLNPSAGRPRDPRAETFGYVPGGAHAAVLPGGGSGFRIHEVGRAEAERSPWRGRRFAFAAASAVSFAAIALGGAVPLDVLSDSGSRGQGGGNKVTPLRTTTPTTATNGSGTGSSGGATSLRGTEGERRRGTGSGQVRPGSGPVVAAVPGEPAGQTLNRSFGVSPLNHASAMSPLIRPTASVLRLAAAPAIGPAATPVPTHLAAPTQPAPPLPPSR</sequence>
<keyword evidence="2" id="KW-0804">Transcription</keyword>
<feature type="compositionally biased region" description="Low complexity" evidence="3">
    <location>
        <begin position="197"/>
        <end position="210"/>
    </location>
</feature>
<keyword evidence="1" id="KW-0805">Transcription regulation</keyword>
<proteinExistence type="predicted"/>
<organism evidence="5 6">
    <name type="scientific">Streptomyces peucetius</name>
    <dbReference type="NCBI Taxonomy" id="1950"/>
    <lineage>
        <taxon>Bacteria</taxon>
        <taxon>Bacillati</taxon>
        <taxon>Actinomycetota</taxon>
        <taxon>Actinomycetes</taxon>
        <taxon>Kitasatosporales</taxon>
        <taxon>Streptomycetaceae</taxon>
        <taxon>Streptomyces</taxon>
    </lineage>
</organism>
<gene>
    <name evidence="5" type="ORF">OGH68_24040</name>
</gene>
<dbReference type="Proteomes" id="UP001163878">
    <property type="component" value="Chromosome"/>
</dbReference>
<dbReference type="InterPro" id="IPR027383">
    <property type="entry name" value="Znf_put"/>
</dbReference>
<dbReference type="EMBL" id="CP107567">
    <property type="protein sequence ID" value="UYQ64230.1"/>
    <property type="molecule type" value="Genomic_DNA"/>
</dbReference>
<evidence type="ECO:0000259" key="4">
    <source>
        <dbReference type="Pfam" id="PF13490"/>
    </source>
</evidence>
<feature type="compositionally biased region" description="Low complexity" evidence="3">
    <location>
        <begin position="294"/>
        <end position="307"/>
    </location>
</feature>
<dbReference type="Pfam" id="PF13490">
    <property type="entry name" value="zf-HC2"/>
    <property type="match status" value="1"/>
</dbReference>
<dbReference type="InterPro" id="IPR041916">
    <property type="entry name" value="Anti_sigma_zinc_sf"/>
</dbReference>
<evidence type="ECO:0000256" key="3">
    <source>
        <dbReference type="SAM" id="MobiDB-lite"/>
    </source>
</evidence>
<evidence type="ECO:0000313" key="5">
    <source>
        <dbReference type="EMBL" id="UYQ64230.1"/>
    </source>
</evidence>
<accession>A0ABY6IDG7</accession>
<reference evidence="5" key="1">
    <citation type="submission" date="2022-10" db="EMBL/GenBank/DDBJ databases">
        <title>Cytochrome P450 Catalyzes Benzene Ring Formation in the Biosynthesis of Trialkyl-Substituted Aromatic Polyketides.</title>
        <authorList>
            <person name="Zhao E."/>
            <person name="Ge H."/>
        </authorList>
    </citation>
    <scope>NUCLEOTIDE SEQUENCE</scope>
    <source>
        <strain evidence="5">NA0869</strain>
    </source>
</reference>